<evidence type="ECO:0000313" key="3">
    <source>
        <dbReference type="Proteomes" id="UP000324222"/>
    </source>
</evidence>
<comment type="caution">
    <text evidence="2">The sequence shown here is derived from an EMBL/GenBank/DDBJ whole genome shotgun (WGS) entry which is preliminary data.</text>
</comment>
<reference evidence="2 3" key="1">
    <citation type="submission" date="2019-05" db="EMBL/GenBank/DDBJ databases">
        <title>Another draft genome of Portunus trituberculatus and its Hox gene families provides insights of decapod evolution.</title>
        <authorList>
            <person name="Jeong J.-H."/>
            <person name="Song I."/>
            <person name="Kim S."/>
            <person name="Choi T."/>
            <person name="Kim D."/>
            <person name="Ryu S."/>
            <person name="Kim W."/>
        </authorList>
    </citation>
    <scope>NUCLEOTIDE SEQUENCE [LARGE SCALE GENOMIC DNA]</scope>
    <source>
        <tissue evidence="2">Muscle</tissue>
    </source>
</reference>
<dbReference type="AlphaFoldDB" id="A0A5B7HFQ2"/>
<sequence>MEKDQTPITVEGILDLCLRTQLEKSCPAKLVMQLKTQKVKSLQQMSDMADAHFTANGYHTRKQASKKPPSQGQPRSPQQLPKLQGQHYTAHHIRSSLHCIHHINRHSCRGRLSLRPHIDNSRVETTGWKGSAGQLKQQAAASLHQQGTESAHPTANYSSEQCIATGSLVTPQHSIWLAATQGLTSNGTCLMIQPGRVNGISAEVMRDNGSTGCCVWEEFVAPDCYTSGTVNVVMINGTQMSYLLAIVKVESPFYIGRVVAAVMKDSAADLVIGNIGGVRNFCFREATTQTGAVDDTRGAAKATGQVKPLLVSSVADLTNSEVLLLSRQLILC</sequence>
<feature type="compositionally biased region" description="Low complexity" evidence="1">
    <location>
        <begin position="66"/>
        <end position="79"/>
    </location>
</feature>
<keyword evidence="3" id="KW-1185">Reference proteome</keyword>
<proteinExistence type="predicted"/>
<protein>
    <submittedName>
        <fullName evidence="2">Uncharacterized protein</fullName>
    </submittedName>
</protein>
<gene>
    <name evidence="2" type="ORF">E2C01_065861</name>
</gene>
<dbReference type="OrthoDB" id="10066033at2759"/>
<dbReference type="EMBL" id="VSRR010033143">
    <property type="protein sequence ID" value="MPC71581.1"/>
    <property type="molecule type" value="Genomic_DNA"/>
</dbReference>
<organism evidence="2 3">
    <name type="scientific">Portunus trituberculatus</name>
    <name type="common">Swimming crab</name>
    <name type="synonym">Neptunus trituberculatus</name>
    <dbReference type="NCBI Taxonomy" id="210409"/>
    <lineage>
        <taxon>Eukaryota</taxon>
        <taxon>Metazoa</taxon>
        <taxon>Ecdysozoa</taxon>
        <taxon>Arthropoda</taxon>
        <taxon>Crustacea</taxon>
        <taxon>Multicrustacea</taxon>
        <taxon>Malacostraca</taxon>
        <taxon>Eumalacostraca</taxon>
        <taxon>Eucarida</taxon>
        <taxon>Decapoda</taxon>
        <taxon>Pleocyemata</taxon>
        <taxon>Brachyura</taxon>
        <taxon>Eubrachyura</taxon>
        <taxon>Portunoidea</taxon>
        <taxon>Portunidae</taxon>
        <taxon>Portuninae</taxon>
        <taxon>Portunus</taxon>
    </lineage>
</organism>
<dbReference type="PANTHER" id="PTHR46888:SF1">
    <property type="entry name" value="RIBONUCLEASE H"/>
    <property type="match status" value="1"/>
</dbReference>
<name>A0A5B7HFQ2_PORTR</name>
<evidence type="ECO:0000256" key="1">
    <source>
        <dbReference type="SAM" id="MobiDB-lite"/>
    </source>
</evidence>
<evidence type="ECO:0000313" key="2">
    <source>
        <dbReference type="EMBL" id="MPC71581.1"/>
    </source>
</evidence>
<accession>A0A5B7HFQ2</accession>
<dbReference type="Proteomes" id="UP000324222">
    <property type="component" value="Unassembled WGS sequence"/>
</dbReference>
<dbReference type="PANTHER" id="PTHR46888">
    <property type="entry name" value="ZINC KNUCKLE DOMAINCONTAINING PROTEIN-RELATED"/>
    <property type="match status" value="1"/>
</dbReference>
<feature type="region of interest" description="Disordered" evidence="1">
    <location>
        <begin position="59"/>
        <end position="87"/>
    </location>
</feature>